<dbReference type="GO" id="GO:0005576">
    <property type="term" value="C:extracellular region"/>
    <property type="evidence" value="ECO:0007669"/>
    <property type="project" value="UniProtKB-SubCell"/>
</dbReference>
<proteinExistence type="predicted"/>
<feature type="domain" description="Pre-toxin TG" evidence="3">
    <location>
        <begin position="509"/>
        <end position="565"/>
    </location>
</feature>
<comment type="subcellular location">
    <subcellularLocation>
        <location evidence="1">Secreted</location>
    </subcellularLocation>
</comment>
<dbReference type="OrthoDB" id="2573657at2"/>
<dbReference type="Proteomes" id="UP000266482">
    <property type="component" value="Unassembled WGS sequence"/>
</dbReference>
<evidence type="ECO:0000256" key="2">
    <source>
        <dbReference type="ARBA" id="ARBA00022525"/>
    </source>
</evidence>
<evidence type="ECO:0000259" key="3">
    <source>
        <dbReference type="Pfam" id="PF14449"/>
    </source>
</evidence>
<dbReference type="InterPro" id="IPR027797">
    <property type="entry name" value="PT-TG_dom"/>
</dbReference>
<evidence type="ECO:0000256" key="1">
    <source>
        <dbReference type="ARBA" id="ARBA00004613"/>
    </source>
</evidence>
<accession>A0A3A1USM8</accession>
<reference evidence="4 5" key="1">
    <citation type="submission" date="2018-09" db="EMBL/GenBank/DDBJ databases">
        <title>Paenibacillus aracenensis nov. sp. isolated from a cave in southern Spain.</title>
        <authorList>
            <person name="Jurado V."/>
            <person name="Gutierrez-Patricio S."/>
            <person name="Gonzalez-Pimentel J.L."/>
            <person name="Miller A.Z."/>
            <person name="Laiz L."/>
            <person name="Saiz-Jimenez C."/>
        </authorList>
    </citation>
    <scope>NUCLEOTIDE SEQUENCE [LARGE SCALE GENOMIC DNA]</scope>
    <source>
        <strain evidence="4 5">DSM 22867</strain>
    </source>
</reference>
<name>A0A3A1USM8_9BACL</name>
<evidence type="ECO:0000313" key="4">
    <source>
        <dbReference type="EMBL" id="RIX50806.1"/>
    </source>
</evidence>
<comment type="caution">
    <text evidence="4">The sequence shown here is derived from an EMBL/GenBank/DDBJ whole genome shotgun (WGS) entry which is preliminary data.</text>
</comment>
<keyword evidence="5" id="KW-1185">Reference proteome</keyword>
<evidence type="ECO:0000313" key="5">
    <source>
        <dbReference type="Proteomes" id="UP000266482"/>
    </source>
</evidence>
<keyword evidence="2" id="KW-0964">Secreted</keyword>
<gene>
    <name evidence="4" type="ORF">D3P08_19100</name>
</gene>
<dbReference type="AlphaFoldDB" id="A0A3A1USM8"/>
<dbReference type="Pfam" id="PF14449">
    <property type="entry name" value="PT-TG"/>
    <property type="match status" value="1"/>
</dbReference>
<organism evidence="4 5">
    <name type="scientific">Paenibacillus nanensis</name>
    <dbReference type="NCBI Taxonomy" id="393251"/>
    <lineage>
        <taxon>Bacteria</taxon>
        <taxon>Bacillati</taxon>
        <taxon>Bacillota</taxon>
        <taxon>Bacilli</taxon>
        <taxon>Bacillales</taxon>
        <taxon>Paenibacillaceae</taxon>
        <taxon>Paenibacillus</taxon>
    </lineage>
</organism>
<dbReference type="EMBL" id="QXQA01000013">
    <property type="protein sequence ID" value="RIX50806.1"/>
    <property type="molecule type" value="Genomic_DNA"/>
</dbReference>
<sequence>MGGGSGMEQRSNPDRIEHLSQQLKKKRNALEDAVFSEVNKASRLVERAYSAYPEWVVRSAAQKVDGRIGEIRKQMNDILKLTDTQSRELLEVSGEYRRVEREMAKKAKLAMQPLRFLPAVVKRDLPSLLLSAVGAWKAAEPEGIAGFRERIQYRVKNAGEFLGSVFDRLLTAKVSFVKEDPVIAELLGKLKNGSAEERTEARRLLMEAAKALQDIAKSQQAYDVYAVYGNTAYMEEEQKRAEEARGKLRQLGITESYYGADADLTVWLGDRDPLKSVQYNPLMNDHSPMPENGELRALLSQAMMTGEIGDRARQQLQEIKALQENMESSMVGVFARLREGDYTQMLIEVAAIMQSYAKLDRYQVLPVQMEDILFALPSGDVVKVGMPSKMVNDVMGDHELDSKKLGVCYYVRADGSKIDVDLTKLSELIHEYNEQYGKMLDETYVLWGHEEEEIGFLQYVIEQGYDPRTFVPTDNQELSNYYLDIRQAKIEVYEVKTEAESGSWLPHISLTMDFVPLIGTVKGLYEVWEGEDPLTGGKLAAADRMVAGVGTVASLLPGGKVVVKAGWKWGTKLFRGSDEAVQAADEAMSATSNGAASITRASRSGVSGGLEWFSNLRPATINGIDFRNIDFGDVNKIESPKINTPQRQQQIQDLEDGLYSGGKRDDGIEGTGNVLDSVPSVKNGEFNNWFNSLTPDEFDKVWADPKLRDTIKDRLRHPGGLHEWHLVSRADVFKRWGVTSEQIAEMRTLISETKFVNPAGKHGGKGSTKAHNELLEIIDSSTDYDMFRRRLQNWANYRFEGGVDALPDGLKP</sequence>
<protein>
    <recommendedName>
        <fullName evidence="3">Pre-toxin TG domain-containing protein</fullName>
    </recommendedName>
</protein>